<evidence type="ECO:0000256" key="4">
    <source>
        <dbReference type="ARBA" id="ARBA00022840"/>
    </source>
</evidence>
<comment type="subcellular location">
    <subcellularLocation>
        <location evidence="1">Endoplasmic reticulum lumen</location>
    </subcellularLocation>
</comment>
<dbReference type="Gene3D" id="3.30.30.30">
    <property type="match status" value="1"/>
</dbReference>
<dbReference type="GO" id="GO:0006950">
    <property type="term" value="P:response to stress"/>
    <property type="evidence" value="ECO:0007669"/>
    <property type="project" value="UniProtKB-ARBA"/>
</dbReference>
<dbReference type="Pfam" id="PF00012">
    <property type="entry name" value="HSP70"/>
    <property type="match status" value="1"/>
</dbReference>
<dbReference type="Gramene" id="PRQ18031">
    <property type="protein sequence ID" value="PRQ18031"/>
    <property type="gene ID" value="RchiOBHm_Chr7g0201441"/>
</dbReference>
<dbReference type="Gene3D" id="3.90.640.10">
    <property type="entry name" value="Actin, Chain A, domain 4"/>
    <property type="match status" value="1"/>
</dbReference>
<dbReference type="SUPFAM" id="SSF53067">
    <property type="entry name" value="Actin-like ATPase domain"/>
    <property type="match status" value="2"/>
</dbReference>
<evidence type="ECO:0000313" key="7">
    <source>
        <dbReference type="Proteomes" id="UP000238479"/>
    </source>
</evidence>
<keyword evidence="5 6" id="KW-0346">Stress response</keyword>
<dbReference type="GO" id="GO:0005524">
    <property type="term" value="F:ATP binding"/>
    <property type="evidence" value="ECO:0007669"/>
    <property type="project" value="UniProtKB-KW"/>
</dbReference>
<dbReference type="Proteomes" id="UP000238479">
    <property type="component" value="Chromosome 7"/>
</dbReference>
<reference evidence="6 7" key="1">
    <citation type="journal article" date="2018" name="Nat. Genet.">
        <title>The Rosa genome provides new insights in the design of modern roses.</title>
        <authorList>
            <person name="Bendahmane M."/>
        </authorList>
    </citation>
    <scope>NUCLEOTIDE SEQUENCE [LARGE SCALE GENOMIC DNA]</scope>
    <source>
        <strain evidence="7">cv. Old Blush</strain>
    </source>
</reference>
<proteinExistence type="inferred from homology"/>
<dbReference type="GO" id="GO:0140662">
    <property type="term" value="F:ATP-dependent protein folding chaperone"/>
    <property type="evidence" value="ECO:0007669"/>
    <property type="project" value="InterPro"/>
</dbReference>
<dbReference type="EMBL" id="PDCK01000045">
    <property type="protein sequence ID" value="PRQ18031.1"/>
    <property type="molecule type" value="Genomic_DNA"/>
</dbReference>
<dbReference type="AlphaFoldDB" id="A0A2P6P7W8"/>
<dbReference type="PROSITE" id="PS01036">
    <property type="entry name" value="HSP70_3"/>
    <property type="match status" value="1"/>
</dbReference>
<evidence type="ECO:0000256" key="3">
    <source>
        <dbReference type="ARBA" id="ARBA00022741"/>
    </source>
</evidence>
<protein>
    <submittedName>
        <fullName evidence="6">Putative Heat shock protein 70 family</fullName>
    </submittedName>
</protein>
<comment type="caution">
    <text evidence="6">The sequence shown here is derived from an EMBL/GenBank/DDBJ whole genome shotgun (WGS) entry which is preliminary data.</text>
</comment>
<accession>A0A2P6P7W8</accession>
<dbReference type="PRINTS" id="PR00301">
    <property type="entry name" value="HEATSHOCK70"/>
</dbReference>
<keyword evidence="7" id="KW-1185">Reference proteome</keyword>
<evidence type="ECO:0000256" key="5">
    <source>
        <dbReference type="ARBA" id="ARBA00023016"/>
    </source>
</evidence>
<dbReference type="FunFam" id="3.90.640.10:FF:000002">
    <property type="entry name" value="Heat shock 70 kDa"/>
    <property type="match status" value="1"/>
</dbReference>
<dbReference type="InterPro" id="IPR043129">
    <property type="entry name" value="ATPase_NBD"/>
</dbReference>
<keyword evidence="4" id="KW-0067">ATP-binding</keyword>
<dbReference type="Gene3D" id="3.30.420.40">
    <property type="match status" value="2"/>
</dbReference>
<dbReference type="InterPro" id="IPR018181">
    <property type="entry name" value="Heat_shock_70_CS"/>
</dbReference>
<dbReference type="OMA" id="DFHSTIM"/>
<evidence type="ECO:0000256" key="2">
    <source>
        <dbReference type="ARBA" id="ARBA00007381"/>
    </source>
</evidence>
<evidence type="ECO:0000313" key="6">
    <source>
        <dbReference type="EMBL" id="PRQ18031.1"/>
    </source>
</evidence>
<gene>
    <name evidence="6" type="ORF">RchiOBHm_Chr7g0201441</name>
</gene>
<dbReference type="FunFam" id="3.30.420.40:FF:000545">
    <property type="entry name" value="Endoplasmic reticulum chaperone BiP"/>
    <property type="match status" value="1"/>
</dbReference>
<dbReference type="FunFam" id="3.30.30.30:FF:000005">
    <property type="entry name" value="Heat shock protein ssb1"/>
    <property type="match status" value="1"/>
</dbReference>
<evidence type="ECO:0000256" key="1">
    <source>
        <dbReference type="ARBA" id="ARBA00004319"/>
    </source>
</evidence>
<keyword evidence="3" id="KW-0547">Nucleotide-binding</keyword>
<dbReference type="PANTHER" id="PTHR19375">
    <property type="entry name" value="HEAT SHOCK PROTEIN 70KDA"/>
    <property type="match status" value="1"/>
</dbReference>
<name>A0A2P6P7W8_ROSCH</name>
<dbReference type="InterPro" id="IPR013126">
    <property type="entry name" value="Hsp_70_fam"/>
</dbReference>
<dbReference type="FunFam" id="3.30.420.40:FF:000465">
    <property type="entry name" value="Heat shock cognate 70 kDa protein 2"/>
    <property type="match status" value="1"/>
</dbReference>
<dbReference type="STRING" id="74649.A0A2P6P7W8"/>
<sequence length="312" mass="35343">MNPFNTVFDAKRLTGRRFSDVNVKNDMKLWHFKFAAEEISAMVLNKIREIAEAYIGSTVKNVVITVPAYFNDLQRQATKNTGVIAGMNVIRIINEPTVAAMAYGLDRKGTNIAGKNVLIFYHGGGTFDVSLLKIEEGIFEVKATASDTHLGGEDFDNRMVNYFVQKFRKKYEKDISNNPKALRRLRTSCEREKRTLSSTMQTCIEIESLFEGNDFHSTIMRAKFEEINLDLFIKCMEHVKQCLRDTKMDKSIVHDVVLVGGSTRIPKVQQLLQDLFDGKELCKSINLDEAVAYSASIQAVILNGEEKYREGS</sequence>
<organism evidence="6 7">
    <name type="scientific">Rosa chinensis</name>
    <name type="common">China rose</name>
    <dbReference type="NCBI Taxonomy" id="74649"/>
    <lineage>
        <taxon>Eukaryota</taxon>
        <taxon>Viridiplantae</taxon>
        <taxon>Streptophyta</taxon>
        <taxon>Embryophyta</taxon>
        <taxon>Tracheophyta</taxon>
        <taxon>Spermatophyta</taxon>
        <taxon>Magnoliopsida</taxon>
        <taxon>eudicotyledons</taxon>
        <taxon>Gunneridae</taxon>
        <taxon>Pentapetalae</taxon>
        <taxon>rosids</taxon>
        <taxon>fabids</taxon>
        <taxon>Rosales</taxon>
        <taxon>Rosaceae</taxon>
        <taxon>Rosoideae</taxon>
        <taxon>Rosoideae incertae sedis</taxon>
        <taxon>Rosa</taxon>
    </lineage>
</organism>
<comment type="similarity">
    <text evidence="2">Belongs to the heat shock protein 70 family.</text>
</comment>
<dbReference type="GO" id="GO:0005788">
    <property type="term" value="C:endoplasmic reticulum lumen"/>
    <property type="evidence" value="ECO:0007669"/>
    <property type="project" value="UniProtKB-SubCell"/>
</dbReference>